<keyword evidence="3" id="KW-0548">Nucleotidyltransferase</keyword>
<dbReference type="GO" id="GO:0005829">
    <property type="term" value="C:cytosol"/>
    <property type="evidence" value="ECO:0007669"/>
    <property type="project" value="TreeGrafter"/>
</dbReference>
<dbReference type="PANTHER" id="PTHR10953:SF102">
    <property type="entry name" value="ADENYLYLTRANSFERASE AND SULFURTRANSFERASE MOCS3"/>
    <property type="match status" value="1"/>
</dbReference>
<sequence length="249" mass="26608">MNAQKFEKYARQMIFPEIGESGQEKLQDAKVLLIGAGGLGSSCSTYLAAAGVGTVGICDNDMVELSNLNRQILHNPNRIGTLKVNSAQITLTAANPEINIETYPERLKDAGRLSRVVEGYDVIIDCSDNAPTRYIINTACIEENKPWIYGAVNGLEGQSMTIIPGRGPCYRCLYPSAAAHSREAQAAPVIGVTPGIIGIVQAAEAIKLILNVGKALVGRLLFIDLLEMTVAEFAISKNAGCMSCGKRPP</sequence>
<name>A0A5K8A2Y6_9BACT</name>
<dbReference type="GO" id="GO:0008641">
    <property type="term" value="F:ubiquitin-like modifier activating enzyme activity"/>
    <property type="evidence" value="ECO:0007669"/>
    <property type="project" value="InterPro"/>
</dbReference>
<dbReference type="Pfam" id="PF00899">
    <property type="entry name" value="ThiF"/>
    <property type="match status" value="1"/>
</dbReference>
<dbReference type="SUPFAM" id="SSF69572">
    <property type="entry name" value="Activating enzymes of the ubiquitin-like proteins"/>
    <property type="match status" value="1"/>
</dbReference>
<dbReference type="GO" id="GO:0016779">
    <property type="term" value="F:nucleotidyltransferase activity"/>
    <property type="evidence" value="ECO:0007669"/>
    <property type="project" value="UniProtKB-KW"/>
</dbReference>
<dbReference type="PANTHER" id="PTHR10953">
    <property type="entry name" value="UBIQUITIN-ACTIVATING ENZYME E1"/>
    <property type="match status" value="1"/>
</dbReference>
<evidence type="ECO:0000256" key="1">
    <source>
        <dbReference type="ARBA" id="ARBA00009919"/>
    </source>
</evidence>
<evidence type="ECO:0000313" key="4">
    <source>
        <dbReference type="Proteomes" id="UP000422108"/>
    </source>
</evidence>
<protein>
    <submittedName>
        <fullName evidence="3">Thiazole biosynthesis adenylyltransferase ThiF</fullName>
    </submittedName>
</protein>
<dbReference type="Proteomes" id="UP000422108">
    <property type="component" value="Chromosome"/>
</dbReference>
<reference evidence="3 4" key="1">
    <citation type="submission" date="2019-11" db="EMBL/GenBank/DDBJ databases">
        <title>Comparative genomics of hydrocarbon-degrading Desulfosarcina strains.</title>
        <authorList>
            <person name="Watanabe M."/>
            <person name="Kojima H."/>
            <person name="Fukui M."/>
        </authorList>
    </citation>
    <scope>NUCLEOTIDE SEQUENCE [LARGE SCALE GENOMIC DNA]</scope>
    <source>
        <strain evidence="4">oXyS1</strain>
    </source>
</reference>
<evidence type="ECO:0000313" key="3">
    <source>
        <dbReference type="EMBL" id="BBO86872.1"/>
    </source>
</evidence>
<dbReference type="RefSeq" id="WP_155308375.1">
    <property type="nucleotide sequence ID" value="NZ_AP021879.1"/>
</dbReference>
<dbReference type="FunFam" id="3.40.50.720:FF:000080">
    <property type="entry name" value="Thiazole biosynthesis adenylyltransferase ThiF"/>
    <property type="match status" value="1"/>
</dbReference>
<dbReference type="EMBL" id="AP021879">
    <property type="protein sequence ID" value="BBO86872.1"/>
    <property type="molecule type" value="Genomic_DNA"/>
</dbReference>
<evidence type="ECO:0000259" key="2">
    <source>
        <dbReference type="Pfam" id="PF00899"/>
    </source>
</evidence>
<keyword evidence="3" id="KW-0808">Transferase</keyword>
<dbReference type="GO" id="GO:0004792">
    <property type="term" value="F:thiosulfate-cyanide sulfurtransferase activity"/>
    <property type="evidence" value="ECO:0007669"/>
    <property type="project" value="TreeGrafter"/>
</dbReference>
<dbReference type="InterPro" id="IPR045886">
    <property type="entry name" value="ThiF/MoeB/HesA"/>
</dbReference>
<proteinExistence type="inferred from homology"/>
<dbReference type="Gene3D" id="3.40.50.720">
    <property type="entry name" value="NAD(P)-binding Rossmann-like Domain"/>
    <property type="match status" value="1"/>
</dbReference>
<dbReference type="InterPro" id="IPR035985">
    <property type="entry name" value="Ubiquitin-activating_enz"/>
</dbReference>
<accession>A0A5K8A2Y6</accession>
<dbReference type="GO" id="GO:0008146">
    <property type="term" value="F:sulfotransferase activity"/>
    <property type="evidence" value="ECO:0007669"/>
    <property type="project" value="TreeGrafter"/>
</dbReference>
<dbReference type="InterPro" id="IPR000594">
    <property type="entry name" value="ThiF_NAD_FAD-bd"/>
</dbReference>
<organism evidence="3 4">
    <name type="scientific">Desulfosarcina ovata subsp. ovata</name>
    <dbReference type="NCBI Taxonomy" id="2752305"/>
    <lineage>
        <taxon>Bacteria</taxon>
        <taxon>Pseudomonadati</taxon>
        <taxon>Thermodesulfobacteriota</taxon>
        <taxon>Desulfobacteria</taxon>
        <taxon>Desulfobacterales</taxon>
        <taxon>Desulfosarcinaceae</taxon>
        <taxon>Desulfosarcina</taxon>
    </lineage>
</organism>
<gene>
    <name evidence="3" type="primary">thiF</name>
    <name evidence="3" type="ORF">DSCOOX_00520</name>
</gene>
<dbReference type="AlphaFoldDB" id="A0A5K8A2Y6"/>
<keyword evidence="4" id="KW-1185">Reference proteome</keyword>
<comment type="similarity">
    <text evidence="1">Belongs to the HesA/MoeB/ThiF family.</text>
</comment>
<dbReference type="CDD" id="cd00757">
    <property type="entry name" value="ThiF_MoeB_HesA_family"/>
    <property type="match status" value="1"/>
</dbReference>
<feature type="domain" description="THIF-type NAD/FAD binding fold" evidence="2">
    <location>
        <begin position="9"/>
        <end position="241"/>
    </location>
</feature>